<organism evidence="1 2">
    <name type="scientific">Aquisalimonas asiatica</name>
    <dbReference type="NCBI Taxonomy" id="406100"/>
    <lineage>
        <taxon>Bacteria</taxon>
        <taxon>Pseudomonadati</taxon>
        <taxon>Pseudomonadota</taxon>
        <taxon>Gammaproteobacteria</taxon>
        <taxon>Chromatiales</taxon>
        <taxon>Ectothiorhodospiraceae</taxon>
        <taxon>Aquisalimonas</taxon>
    </lineage>
</organism>
<keyword evidence="1" id="KW-0413">Isomerase</keyword>
<dbReference type="SUPFAM" id="SSF52096">
    <property type="entry name" value="ClpP/crotonase"/>
    <property type="match status" value="1"/>
</dbReference>
<dbReference type="Pfam" id="PF00378">
    <property type="entry name" value="ECH_1"/>
    <property type="match status" value="1"/>
</dbReference>
<dbReference type="EMBL" id="FOEG01000009">
    <property type="protein sequence ID" value="SEP09755.1"/>
    <property type="molecule type" value="Genomic_DNA"/>
</dbReference>
<dbReference type="PANTHER" id="PTHR43459:SF1">
    <property type="entry name" value="EG:BACN32G11.4 PROTEIN"/>
    <property type="match status" value="1"/>
</dbReference>
<dbReference type="RefSeq" id="WP_091645582.1">
    <property type="nucleotide sequence ID" value="NZ_FOEG01000009.1"/>
</dbReference>
<dbReference type="PANTHER" id="PTHR43459">
    <property type="entry name" value="ENOYL-COA HYDRATASE"/>
    <property type="match status" value="1"/>
</dbReference>
<keyword evidence="2" id="KW-1185">Reference proteome</keyword>
<gene>
    <name evidence="1" type="ORF">SAMN04488052_10997</name>
</gene>
<evidence type="ECO:0000313" key="2">
    <source>
        <dbReference type="Proteomes" id="UP000199657"/>
    </source>
</evidence>
<dbReference type="CDD" id="cd06558">
    <property type="entry name" value="crotonase-like"/>
    <property type="match status" value="1"/>
</dbReference>
<dbReference type="Proteomes" id="UP000199657">
    <property type="component" value="Unassembled WGS sequence"/>
</dbReference>
<evidence type="ECO:0000313" key="1">
    <source>
        <dbReference type="EMBL" id="SEP09755.1"/>
    </source>
</evidence>
<accession>A0A1H8V2V9</accession>
<dbReference type="Gene3D" id="3.90.226.10">
    <property type="entry name" value="2-enoyl-CoA Hydratase, Chain A, domain 1"/>
    <property type="match status" value="1"/>
</dbReference>
<name>A0A1H8V2V9_9GAMM</name>
<protein>
    <submittedName>
        <fullName evidence="1">2-(1,2-epoxy-1,2-dihydrophenyl)acetyl-CoA isomerase</fullName>
    </submittedName>
</protein>
<reference evidence="1 2" key="1">
    <citation type="submission" date="2016-10" db="EMBL/GenBank/DDBJ databases">
        <authorList>
            <person name="de Groot N.N."/>
        </authorList>
    </citation>
    <scope>NUCLEOTIDE SEQUENCE [LARGE SCALE GENOMIC DNA]</scope>
    <source>
        <strain evidence="1 2">CGMCC 1.6291</strain>
    </source>
</reference>
<dbReference type="STRING" id="406100.SAMN04488052_10997"/>
<dbReference type="InterPro" id="IPR001753">
    <property type="entry name" value="Enoyl-CoA_hydra/iso"/>
</dbReference>
<sequence>MNEPLVMATRTGDVVRLTLNRPDRHNALVPELLDALTEALAQASAHEPRAVVLAANGRSFSTGGDVAGFYAVPRAQRVEYARRVVRALNGVILQLLRLPVPTIAAVHGVVTGGSLGLVLASDLVVAGPRASFSPWYTHVGFSPDGGWTALLPERIGRARALELQLCNGALDADTAAALGLVQRLAPHEGVVETALALADELESRWPGSVRRTLALTRPDPVAVERRLEAELDNFLEQIGSDEAEQGMAAFLGKG</sequence>
<dbReference type="OrthoDB" id="9807606at2"/>
<dbReference type="InterPro" id="IPR029045">
    <property type="entry name" value="ClpP/crotonase-like_dom_sf"/>
</dbReference>
<dbReference type="AlphaFoldDB" id="A0A1H8V2V9"/>
<proteinExistence type="predicted"/>
<dbReference type="GO" id="GO:0016853">
    <property type="term" value="F:isomerase activity"/>
    <property type="evidence" value="ECO:0007669"/>
    <property type="project" value="UniProtKB-KW"/>
</dbReference>